<comment type="caution">
    <text evidence="4">The sequence shown here is derived from an EMBL/GenBank/DDBJ whole genome shotgun (WGS) entry which is preliminary data.</text>
</comment>
<dbReference type="GO" id="GO:0036159">
    <property type="term" value="P:inner dynein arm assembly"/>
    <property type="evidence" value="ECO:0007669"/>
    <property type="project" value="TreeGrafter"/>
</dbReference>
<gene>
    <name evidence="4" type="ORF">QLX08_007473</name>
</gene>
<dbReference type="AlphaFoldDB" id="A0AAW0ZR13"/>
<dbReference type="InterPro" id="IPR050687">
    <property type="entry name" value="Dynein_IC"/>
</dbReference>
<evidence type="ECO:0000256" key="2">
    <source>
        <dbReference type="ARBA" id="ARBA00022574"/>
    </source>
</evidence>
<sequence length="276" mass="31768">MLHPPRRRPPANSQTSRFNRPLLQIQVTATSDVLRAPLSLQDAKTRYVQLVPRRPLFRNITRKLLSNAAQVTPSIRDEETQTTLSVPTNSWIRYEYEYQSPDFTPDQAESFHTFLRRFTDYVCDQLLLNATWDIYTNDYGNLVRNVRDTQWPIPVSYEQHSSFHDERHVVDKVINDLSWHPLWTGIAFAAYTSYAKSQHLVGPKSNREIVRAYDDNFVLVWSFNDSLTPKLLLESPREVTSVAVDPLDGNLVVGGCANGQLSEFHYRPGDAVQISF</sequence>
<organism evidence="4 5">
    <name type="scientific">Tetragonisca angustula</name>
    <dbReference type="NCBI Taxonomy" id="166442"/>
    <lineage>
        <taxon>Eukaryota</taxon>
        <taxon>Metazoa</taxon>
        <taxon>Ecdysozoa</taxon>
        <taxon>Arthropoda</taxon>
        <taxon>Hexapoda</taxon>
        <taxon>Insecta</taxon>
        <taxon>Pterygota</taxon>
        <taxon>Neoptera</taxon>
        <taxon>Endopterygota</taxon>
        <taxon>Hymenoptera</taxon>
        <taxon>Apocrita</taxon>
        <taxon>Aculeata</taxon>
        <taxon>Apoidea</taxon>
        <taxon>Anthophila</taxon>
        <taxon>Apidae</taxon>
        <taxon>Tetragonisca</taxon>
    </lineage>
</organism>
<name>A0AAW0ZR13_9HYME</name>
<keyword evidence="5" id="KW-1185">Reference proteome</keyword>
<dbReference type="PANTHER" id="PTHR12442">
    <property type="entry name" value="DYNEIN INTERMEDIATE CHAIN"/>
    <property type="match status" value="1"/>
</dbReference>
<dbReference type="Gene3D" id="2.130.10.10">
    <property type="entry name" value="YVTN repeat-like/Quinoprotein amine dehydrogenase"/>
    <property type="match status" value="1"/>
</dbReference>
<keyword evidence="1" id="KW-0963">Cytoplasm</keyword>
<dbReference type="Proteomes" id="UP001432146">
    <property type="component" value="Unassembled WGS sequence"/>
</dbReference>
<dbReference type="InterPro" id="IPR015943">
    <property type="entry name" value="WD40/YVTN_repeat-like_dom_sf"/>
</dbReference>
<evidence type="ECO:0000313" key="5">
    <source>
        <dbReference type="Proteomes" id="UP001432146"/>
    </source>
</evidence>
<evidence type="ECO:0000313" key="4">
    <source>
        <dbReference type="EMBL" id="KAK9299442.1"/>
    </source>
</evidence>
<dbReference type="InterPro" id="IPR036322">
    <property type="entry name" value="WD40_repeat_dom_sf"/>
</dbReference>
<dbReference type="GO" id="GO:0060294">
    <property type="term" value="P:cilium movement involved in cell motility"/>
    <property type="evidence" value="ECO:0007669"/>
    <property type="project" value="TreeGrafter"/>
</dbReference>
<dbReference type="GO" id="GO:0036156">
    <property type="term" value="C:inner dynein arm"/>
    <property type="evidence" value="ECO:0007669"/>
    <property type="project" value="TreeGrafter"/>
</dbReference>
<dbReference type="SUPFAM" id="SSF50978">
    <property type="entry name" value="WD40 repeat-like"/>
    <property type="match status" value="1"/>
</dbReference>
<dbReference type="PANTHER" id="PTHR12442:SF5">
    <property type="entry name" value="DYNEIN AXONEMAL INTERMEDIATE CHAIN 3"/>
    <property type="match status" value="1"/>
</dbReference>
<proteinExistence type="predicted"/>
<dbReference type="EMBL" id="JAWNGG020000148">
    <property type="protein sequence ID" value="KAK9299442.1"/>
    <property type="molecule type" value="Genomic_DNA"/>
</dbReference>
<reference evidence="4 5" key="1">
    <citation type="submission" date="2024-05" db="EMBL/GenBank/DDBJ databases">
        <title>The nuclear and mitochondrial genome assemblies of Tetragonisca angustula (Apidae: Meliponini), a tiny yet remarkable pollinator in the Neotropics.</title>
        <authorList>
            <person name="Ferrari R."/>
            <person name="Ricardo P.C."/>
            <person name="Dias F.C."/>
            <person name="Araujo N.S."/>
            <person name="Soares D.O."/>
            <person name="Zhou Q.-S."/>
            <person name="Zhu C.-D."/>
            <person name="Coutinho L."/>
            <person name="Airas M.C."/>
            <person name="Batista T.M."/>
        </authorList>
    </citation>
    <scope>NUCLEOTIDE SEQUENCE [LARGE SCALE GENOMIC DNA]</scope>
    <source>
        <strain evidence="4">ASF017062</strain>
        <tissue evidence="4">Abdomen</tissue>
    </source>
</reference>
<protein>
    <submittedName>
        <fullName evidence="4">Uncharacterized protein</fullName>
    </submittedName>
</protein>
<evidence type="ECO:0000256" key="3">
    <source>
        <dbReference type="ARBA" id="ARBA00022737"/>
    </source>
</evidence>
<dbReference type="GO" id="GO:0045503">
    <property type="term" value="F:dynein light chain binding"/>
    <property type="evidence" value="ECO:0007669"/>
    <property type="project" value="TreeGrafter"/>
</dbReference>
<keyword evidence="2" id="KW-0853">WD repeat</keyword>
<accession>A0AAW0ZR13</accession>
<keyword evidence="3" id="KW-0677">Repeat</keyword>
<dbReference type="GO" id="GO:0045504">
    <property type="term" value="F:dynein heavy chain binding"/>
    <property type="evidence" value="ECO:0007669"/>
    <property type="project" value="TreeGrafter"/>
</dbReference>
<evidence type="ECO:0000256" key="1">
    <source>
        <dbReference type="ARBA" id="ARBA00022490"/>
    </source>
</evidence>